<evidence type="ECO:0000313" key="3">
    <source>
        <dbReference type="Proteomes" id="UP000769766"/>
    </source>
</evidence>
<feature type="domain" description="M23ase beta-sheet core" evidence="1">
    <location>
        <begin position="1"/>
        <end position="33"/>
    </location>
</feature>
<sequence>KRGEIIAEVGSTGRSTGPHLHYEVVVKGVQVDPMAYILD</sequence>
<evidence type="ECO:0000259" key="1">
    <source>
        <dbReference type="Pfam" id="PF01551"/>
    </source>
</evidence>
<dbReference type="PANTHER" id="PTHR21666">
    <property type="entry name" value="PEPTIDASE-RELATED"/>
    <property type="match status" value="1"/>
</dbReference>
<evidence type="ECO:0000313" key="2">
    <source>
        <dbReference type="EMBL" id="MBI2876053.1"/>
    </source>
</evidence>
<dbReference type="CDD" id="cd12797">
    <property type="entry name" value="M23_peptidase"/>
    <property type="match status" value="1"/>
</dbReference>
<dbReference type="AlphaFoldDB" id="A0A932CMJ4"/>
<protein>
    <submittedName>
        <fullName evidence="2">M23 family metallopeptidase</fullName>
    </submittedName>
</protein>
<organism evidence="2 3">
    <name type="scientific">Tectimicrobiota bacterium</name>
    <dbReference type="NCBI Taxonomy" id="2528274"/>
    <lineage>
        <taxon>Bacteria</taxon>
        <taxon>Pseudomonadati</taxon>
        <taxon>Nitrospinota/Tectimicrobiota group</taxon>
        <taxon>Candidatus Tectimicrobiota</taxon>
    </lineage>
</organism>
<dbReference type="GO" id="GO:0004222">
    <property type="term" value="F:metalloendopeptidase activity"/>
    <property type="evidence" value="ECO:0007669"/>
    <property type="project" value="TreeGrafter"/>
</dbReference>
<dbReference type="InterPro" id="IPR011055">
    <property type="entry name" value="Dup_hybrid_motif"/>
</dbReference>
<accession>A0A932CMJ4</accession>
<name>A0A932CMJ4_UNCTE</name>
<comment type="caution">
    <text evidence="2">The sequence shown here is derived from an EMBL/GenBank/DDBJ whole genome shotgun (WGS) entry which is preliminary data.</text>
</comment>
<proteinExistence type="predicted"/>
<dbReference type="EMBL" id="JACPRF010000128">
    <property type="protein sequence ID" value="MBI2876053.1"/>
    <property type="molecule type" value="Genomic_DNA"/>
</dbReference>
<dbReference type="InterPro" id="IPR016047">
    <property type="entry name" value="M23ase_b-sheet_dom"/>
</dbReference>
<dbReference type="Gene3D" id="2.70.70.10">
    <property type="entry name" value="Glucose Permease (Domain IIA)"/>
    <property type="match status" value="1"/>
</dbReference>
<reference evidence="2" key="1">
    <citation type="submission" date="2020-07" db="EMBL/GenBank/DDBJ databases">
        <title>Huge and variable diversity of episymbiotic CPR bacteria and DPANN archaea in groundwater ecosystems.</title>
        <authorList>
            <person name="He C.Y."/>
            <person name="Keren R."/>
            <person name="Whittaker M."/>
            <person name="Farag I.F."/>
            <person name="Doudna J."/>
            <person name="Cate J.H.D."/>
            <person name="Banfield J.F."/>
        </authorList>
    </citation>
    <scope>NUCLEOTIDE SEQUENCE</scope>
    <source>
        <strain evidence="2">NC_groundwater_672_Ag_B-0.1um_62_36</strain>
    </source>
</reference>
<gene>
    <name evidence="2" type="ORF">HYY20_04155</name>
</gene>
<dbReference type="InterPro" id="IPR050570">
    <property type="entry name" value="Cell_wall_metabolism_enzyme"/>
</dbReference>
<dbReference type="Pfam" id="PF01551">
    <property type="entry name" value="Peptidase_M23"/>
    <property type="match status" value="1"/>
</dbReference>
<feature type="non-terminal residue" evidence="2">
    <location>
        <position position="1"/>
    </location>
</feature>
<dbReference type="PANTHER" id="PTHR21666:SF270">
    <property type="entry name" value="MUREIN HYDROLASE ACTIVATOR ENVC"/>
    <property type="match status" value="1"/>
</dbReference>
<dbReference type="SUPFAM" id="SSF51261">
    <property type="entry name" value="Duplicated hybrid motif"/>
    <property type="match status" value="1"/>
</dbReference>
<dbReference type="Proteomes" id="UP000769766">
    <property type="component" value="Unassembled WGS sequence"/>
</dbReference>